<gene>
    <name evidence="2" type="ORF">IQ266_12930</name>
</gene>
<accession>A0A928VLA0</accession>
<evidence type="ECO:0000313" key="3">
    <source>
        <dbReference type="Proteomes" id="UP000625316"/>
    </source>
</evidence>
<feature type="compositionally biased region" description="Polar residues" evidence="1">
    <location>
        <begin position="8"/>
        <end position="21"/>
    </location>
</feature>
<protein>
    <submittedName>
        <fullName evidence="2">Uncharacterized protein</fullName>
    </submittedName>
</protein>
<name>A0A928VLA0_9CYAN</name>
<organism evidence="2 3">
    <name type="scientific">Romeriopsis navalis LEGE 11480</name>
    <dbReference type="NCBI Taxonomy" id="2777977"/>
    <lineage>
        <taxon>Bacteria</taxon>
        <taxon>Bacillati</taxon>
        <taxon>Cyanobacteriota</taxon>
        <taxon>Cyanophyceae</taxon>
        <taxon>Leptolyngbyales</taxon>
        <taxon>Leptolyngbyaceae</taxon>
        <taxon>Romeriopsis</taxon>
        <taxon>Romeriopsis navalis</taxon>
    </lineage>
</organism>
<evidence type="ECO:0000256" key="1">
    <source>
        <dbReference type="SAM" id="MobiDB-lite"/>
    </source>
</evidence>
<sequence length="50" mass="5468">MSKCLKRTNAQNCQRDSGHTITDTDETLAIGIGEPTDALWGKAEGSNYLR</sequence>
<keyword evidence="3" id="KW-1185">Reference proteome</keyword>
<evidence type="ECO:0000313" key="2">
    <source>
        <dbReference type="EMBL" id="MBE9030636.1"/>
    </source>
</evidence>
<comment type="caution">
    <text evidence="2">The sequence shown here is derived from an EMBL/GenBank/DDBJ whole genome shotgun (WGS) entry which is preliminary data.</text>
</comment>
<feature type="region of interest" description="Disordered" evidence="1">
    <location>
        <begin position="1"/>
        <end position="28"/>
    </location>
</feature>
<dbReference type="RefSeq" id="WP_264325466.1">
    <property type="nucleotide sequence ID" value="NZ_JADEXQ010000040.1"/>
</dbReference>
<dbReference type="AlphaFoldDB" id="A0A928VLA0"/>
<reference evidence="2" key="1">
    <citation type="submission" date="2020-10" db="EMBL/GenBank/DDBJ databases">
        <authorList>
            <person name="Castelo-Branco R."/>
            <person name="Eusebio N."/>
            <person name="Adriana R."/>
            <person name="Vieira A."/>
            <person name="Brugerolle De Fraissinette N."/>
            <person name="Rezende De Castro R."/>
            <person name="Schneider M.P."/>
            <person name="Vasconcelos V."/>
            <person name="Leao P.N."/>
        </authorList>
    </citation>
    <scope>NUCLEOTIDE SEQUENCE</scope>
    <source>
        <strain evidence="2">LEGE 11480</strain>
    </source>
</reference>
<dbReference type="Proteomes" id="UP000625316">
    <property type="component" value="Unassembled WGS sequence"/>
</dbReference>
<proteinExistence type="predicted"/>
<dbReference type="EMBL" id="JADEXQ010000040">
    <property type="protein sequence ID" value="MBE9030636.1"/>
    <property type="molecule type" value="Genomic_DNA"/>
</dbReference>